<protein>
    <submittedName>
        <fullName evidence="2">Methanol dehydrogenase transcriptional regulatory protein MoxR3</fullName>
    </submittedName>
</protein>
<organism evidence="2">
    <name type="scientific">mine drainage metagenome</name>
    <dbReference type="NCBI Taxonomy" id="410659"/>
    <lineage>
        <taxon>unclassified sequences</taxon>
        <taxon>metagenomes</taxon>
        <taxon>ecological metagenomes</taxon>
    </lineage>
</organism>
<reference evidence="2" key="2">
    <citation type="journal article" date="2014" name="ISME J.">
        <title>Microbial stratification in low pH oxic and suboxic macroscopic growths along an acid mine drainage.</title>
        <authorList>
            <person name="Mendez-Garcia C."/>
            <person name="Mesa V."/>
            <person name="Sprenger R.R."/>
            <person name="Richter M."/>
            <person name="Diez M.S."/>
            <person name="Solano J."/>
            <person name="Bargiela R."/>
            <person name="Golyshina O.V."/>
            <person name="Manteca A."/>
            <person name="Ramos J.L."/>
            <person name="Gallego J.R."/>
            <person name="Llorente I."/>
            <person name="Martins Dos Santos V.A."/>
            <person name="Jensen O.N."/>
            <person name="Pelaez A.I."/>
            <person name="Sanchez J."/>
            <person name="Ferrer M."/>
        </authorList>
    </citation>
    <scope>NUCLEOTIDE SEQUENCE</scope>
</reference>
<evidence type="ECO:0000313" key="2">
    <source>
        <dbReference type="EMBL" id="EQD43423.1"/>
    </source>
</evidence>
<feature type="non-terminal residue" evidence="2">
    <location>
        <position position="1"/>
    </location>
</feature>
<dbReference type="PANTHER" id="PTHR42759">
    <property type="entry name" value="MOXR FAMILY PROTEIN"/>
    <property type="match status" value="1"/>
</dbReference>
<sequence length="110" mass="11889">RFLALQRATEEVELDPGLAEYILVLVRATRDDPRVEVGASPRGSLALQKVARARALLAGRDFVVPDDIKALAGPALAHRVIVKPEPWIRGVRGGMSSAESSSRTPVPKVR</sequence>
<reference evidence="2" key="1">
    <citation type="submission" date="2013-08" db="EMBL/GenBank/DDBJ databases">
        <authorList>
            <person name="Mendez C."/>
            <person name="Richter M."/>
            <person name="Ferrer M."/>
            <person name="Sanchez J."/>
        </authorList>
    </citation>
    <scope>NUCLEOTIDE SEQUENCE</scope>
</reference>
<dbReference type="AlphaFoldDB" id="T0ZEC9"/>
<dbReference type="InterPro" id="IPR050764">
    <property type="entry name" value="CbbQ/NirQ/NorQ/GpvN"/>
</dbReference>
<dbReference type="PANTHER" id="PTHR42759:SF5">
    <property type="entry name" value="METHANOL DEHYDROGENASE REGULATOR"/>
    <property type="match status" value="1"/>
</dbReference>
<dbReference type="EMBL" id="AUZY01009121">
    <property type="protein sequence ID" value="EQD43423.1"/>
    <property type="molecule type" value="Genomic_DNA"/>
</dbReference>
<comment type="caution">
    <text evidence="2">The sequence shown here is derived from an EMBL/GenBank/DDBJ whole genome shotgun (WGS) entry which is preliminary data.</text>
</comment>
<dbReference type="Pfam" id="PF17863">
    <property type="entry name" value="AAA_lid_2"/>
    <property type="match status" value="1"/>
</dbReference>
<name>T0ZEC9_9ZZZZ</name>
<feature type="domain" description="ChlI/MoxR AAA lid" evidence="1">
    <location>
        <begin position="27"/>
        <end position="90"/>
    </location>
</feature>
<dbReference type="InterPro" id="IPR041628">
    <property type="entry name" value="ChlI/MoxR_AAA_lid"/>
</dbReference>
<accession>T0ZEC9</accession>
<dbReference type="Gene3D" id="1.10.8.80">
    <property type="entry name" value="Magnesium chelatase subunit I, C-Terminal domain"/>
    <property type="match status" value="1"/>
</dbReference>
<evidence type="ECO:0000259" key="1">
    <source>
        <dbReference type="Pfam" id="PF17863"/>
    </source>
</evidence>
<proteinExistence type="predicted"/>
<gene>
    <name evidence="2" type="ORF">B1B_13832</name>
</gene>